<dbReference type="PROSITE" id="PS00018">
    <property type="entry name" value="EF_HAND_1"/>
    <property type="match status" value="1"/>
</dbReference>
<dbReference type="RefSeq" id="WP_004770498.1">
    <property type="nucleotide sequence ID" value="NZ_AKWH02000041.1"/>
</dbReference>
<organism evidence="1 2">
    <name type="scientific">Leptospira kirschneri str. 200802841</name>
    <dbReference type="NCBI Taxonomy" id="1193047"/>
    <lineage>
        <taxon>Bacteria</taxon>
        <taxon>Pseudomonadati</taxon>
        <taxon>Spirochaetota</taxon>
        <taxon>Spirochaetia</taxon>
        <taxon>Leptospirales</taxon>
        <taxon>Leptospiraceae</taxon>
        <taxon>Leptospira</taxon>
    </lineage>
</organism>
<dbReference type="Proteomes" id="UP000006339">
    <property type="component" value="Unassembled WGS sequence"/>
</dbReference>
<keyword evidence="2" id="KW-1185">Reference proteome</keyword>
<sequence>MDSDNSNLIDFKELGTWSVKRSDKSKKQCEHDKVFIIEGSPFLECQICQSEVDPIWFMKKVAGEEQIKEWRANHFVNLINELNEKIENQNRLKCEHCGRFTRILK</sequence>
<protein>
    <submittedName>
        <fullName evidence="1">Uncharacterized protein</fullName>
    </submittedName>
</protein>
<evidence type="ECO:0000313" key="1">
    <source>
        <dbReference type="EMBL" id="EKO51223.1"/>
    </source>
</evidence>
<dbReference type="AlphaFoldDB" id="A0A828XVL9"/>
<gene>
    <name evidence="1" type="ORF">LEP1GSC131_2066</name>
</gene>
<reference evidence="1" key="1">
    <citation type="submission" date="2012-10" db="EMBL/GenBank/DDBJ databases">
        <authorList>
            <person name="Harkins D.M."/>
            <person name="Durkin A.S."/>
            <person name="Brinkac L.M."/>
            <person name="Selengut J.D."/>
            <person name="Sanka R."/>
            <person name="DePew J."/>
            <person name="Purushe J."/>
            <person name="Picardeau M."/>
            <person name="Werts C."/>
            <person name="Goarant C."/>
            <person name="Vinetz J.M."/>
            <person name="Sutton G.G."/>
            <person name="Nelson W.C."/>
            <person name="Fouts D.E."/>
        </authorList>
    </citation>
    <scope>NUCLEOTIDE SEQUENCE [LARGE SCALE GENOMIC DNA]</scope>
    <source>
        <strain evidence="1">200802841</strain>
    </source>
</reference>
<dbReference type="InterPro" id="IPR018247">
    <property type="entry name" value="EF_Hand_1_Ca_BS"/>
</dbReference>
<comment type="caution">
    <text evidence="1">The sequence shown here is derived from an EMBL/GenBank/DDBJ whole genome shotgun (WGS) entry which is preliminary data.</text>
</comment>
<accession>A0A828XVL9</accession>
<evidence type="ECO:0000313" key="2">
    <source>
        <dbReference type="Proteomes" id="UP000006339"/>
    </source>
</evidence>
<name>A0A828XVL9_9LEPT</name>
<proteinExistence type="predicted"/>
<dbReference type="EMBL" id="AKWH02000041">
    <property type="protein sequence ID" value="EKO51223.1"/>
    <property type="molecule type" value="Genomic_DNA"/>
</dbReference>